<organism evidence="2">
    <name type="scientific">Desulfobacca acetoxidans</name>
    <dbReference type="NCBI Taxonomy" id="60893"/>
    <lineage>
        <taxon>Bacteria</taxon>
        <taxon>Pseudomonadati</taxon>
        <taxon>Thermodesulfobacteriota</taxon>
        <taxon>Desulfobaccia</taxon>
        <taxon>Desulfobaccales</taxon>
        <taxon>Desulfobaccaceae</taxon>
        <taxon>Desulfobacca</taxon>
    </lineage>
</organism>
<sequence length="92" mass="10819">MNWLRILFGLLLGYLAYRLYRKFKESFALPRPTRPTPGPGEPETLVQDPVCGTFIPRKEALKLTWEGQEYFFCSEGCLKRFRRQEGPKVIKH</sequence>
<name>A0A7V4G6A9_9BACT</name>
<dbReference type="AlphaFoldDB" id="A0A7V4G6A9"/>
<dbReference type="InterPro" id="IPR007029">
    <property type="entry name" value="YHS_dom"/>
</dbReference>
<gene>
    <name evidence="2" type="ORF">ENT08_00560</name>
</gene>
<protein>
    <submittedName>
        <fullName evidence="2">YHS domain-containing protein</fullName>
    </submittedName>
</protein>
<dbReference type="SMART" id="SM00746">
    <property type="entry name" value="TRASH"/>
    <property type="match status" value="1"/>
</dbReference>
<evidence type="ECO:0000313" key="2">
    <source>
        <dbReference type="EMBL" id="HGS04233.1"/>
    </source>
</evidence>
<dbReference type="EMBL" id="DSXI01000032">
    <property type="protein sequence ID" value="HGS04233.1"/>
    <property type="molecule type" value="Genomic_DNA"/>
</dbReference>
<feature type="domain" description="TRASH" evidence="1">
    <location>
        <begin position="48"/>
        <end position="85"/>
    </location>
</feature>
<dbReference type="Pfam" id="PF04945">
    <property type="entry name" value="YHS"/>
    <property type="match status" value="1"/>
</dbReference>
<accession>A0A7V4G6A9</accession>
<comment type="caution">
    <text evidence="2">The sequence shown here is derived from an EMBL/GenBank/DDBJ whole genome shotgun (WGS) entry which is preliminary data.</text>
</comment>
<dbReference type="InterPro" id="IPR011017">
    <property type="entry name" value="TRASH_dom"/>
</dbReference>
<evidence type="ECO:0000259" key="1">
    <source>
        <dbReference type="SMART" id="SM00746"/>
    </source>
</evidence>
<reference evidence="2" key="1">
    <citation type="journal article" date="2020" name="mSystems">
        <title>Genome- and Community-Level Interaction Insights into Carbon Utilization and Element Cycling Functions of Hydrothermarchaeota in Hydrothermal Sediment.</title>
        <authorList>
            <person name="Zhou Z."/>
            <person name="Liu Y."/>
            <person name="Xu W."/>
            <person name="Pan J."/>
            <person name="Luo Z.H."/>
            <person name="Li M."/>
        </authorList>
    </citation>
    <scope>NUCLEOTIDE SEQUENCE [LARGE SCALE GENOMIC DNA]</scope>
    <source>
        <strain evidence="2">SpSt-548</strain>
    </source>
</reference>
<proteinExistence type="predicted"/>